<evidence type="ECO:0000313" key="1">
    <source>
        <dbReference type="EMBL" id="KAI0091369.1"/>
    </source>
</evidence>
<evidence type="ECO:0000313" key="2">
    <source>
        <dbReference type="Proteomes" id="UP001055072"/>
    </source>
</evidence>
<sequence length="708" mass="77268">MAGANYMGGRRNAMKARARDTDGKLQKNHFGKQRLSVLTKGLGKALNSASNKPSLLSNGPTHSSNQLSEISLAHAWRPSLSSYNNSDGHNQLPTPAYTKVLAPTSSIKPKESGSGTSSSSSSKNVARRSSIILQEMDLTEPFCFRAEVSRLLAHPDFAGLSGTKERSRAIPCRSESSHTSQEEMIYSDTKMTEWTFVASSTSSFGLNEPNIDDQGYAKYNYYRGDIQDSNPDFESMSFDDDSGYAEITPVNISHSSLSGSELGSPDDHSCRPTRDSTPPSRPRLVDSGRQSGLLDKIEARPQHKTTSAFSPNLESLPFRFTTNPSELLDDSLTTSPRTMASTNYRRESSFLERMVAKYPHVSASVQSDRPSSCFSPSRYESPPRLCSPSCDTGYSSKTAPDTVSKQQSPPEEEEEAVETILLDVVEGKLFEGSNPWKAIKERLSRSPSVPGVVEGSISDNKELFIELQTTADRRGVGFPDSQPRHSAFDNLAASSVRDDEVLTASRTFQLPSYSSNRSQDSEEGTHHVELNQPSPQLSPSNFESQESLSFSAHWTLAQEDTDRSNALDMLILPATCVSTKSSDFPRTSASCSPMLQSFSPTRDYGNPYVRSTSQVGQEPACLQTIIPTIRKYPLMAHSSPPGVCMGAISGVASASAVLPDNASAGDVEEVERAHRQEDFTVPIQPSPKERLVAGPLLFDDELEDSDDM</sequence>
<organism evidence="1 2">
    <name type="scientific">Irpex rosettiformis</name>
    <dbReference type="NCBI Taxonomy" id="378272"/>
    <lineage>
        <taxon>Eukaryota</taxon>
        <taxon>Fungi</taxon>
        <taxon>Dikarya</taxon>
        <taxon>Basidiomycota</taxon>
        <taxon>Agaricomycotina</taxon>
        <taxon>Agaricomycetes</taxon>
        <taxon>Polyporales</taxon>
        <taxon>Irpicaceae</taxon>
        <taxon>Irpex</taxon>
    </lineage>
</organism>
<dbReference type="Proteomes" id="UP001055072">
    <property type="component" value="Unassembled WGS sequence"/>
</dbReference>
<keyword evidence="2" id="KW-1185">Reference proteome</keyword>
<name>A0ACB8UAV0_9APHY</name>
<dbReference type="EMBL" id="MU274906">
    <property type="protein sequence ID" value="KAI0091369.1"/>
    <property type="molecule type" value="Genomic_DNA"/>
</dbReference>
<accession>A0ACB8UAV0</accession>
<comment type="caution">
    <text evidence="1">The sequence shown here is derived from an EMBL/GenBank/DDBJ whole genome shotgun (WGS) entry which is preliminary data.</text>
</comment>
<gene>
    <name evidence="1" type="ORF">BDY19DRAFT_991928</name>
</gene>
<protein>
    <submittedName>
        <fullName evidence="1">Uncharacterized protein</fullName>
    </submittedName>
</protein>
<reference evidence="1" key="1">
    <citation type="journal article" date="2021" name="Environ. Microbiol.">
        <title>Gene family expansions and transcriptome signatures uncover fungal adaptations to wood decay.</title>
        <authorList>
            <person name="Hage H."/>
            <person name="Miyauchi S."/>
            <person name="Viragh M."/>
            <person name="Drula E."/>
            <person name="Min B."/>
            <person name="Chaduli D."/>
            <person name="Navarro D."/>
            <person name="Favel A."/>
            <person name="Norest M."/>
            <person name="Lesage-Meessen L."/>
            <person name="Balint B."/>
            <person name="Merenyi Z."/>
            <person name="de Eugenio L."/>
            <person name="Morin E."/>
            <person name="Martinez A.T."/>
            <person name="Baldrian P."/>
            <person name="Stursova M."/>
            <person name="Martinez M.J."/>
            <person name="Novotny C."/>
            <person name="Magnuson J.K."/>
            <person name="Spatafora J.W."/>
            <person name="Maurice S."/>
            <person name="Pangilinan J."/>
            <person name="Andreopoulos W."/>
            <person name="LaButti K."/>
            <person name="Hundley H."/>
            <person name="Na H."/>
            <person name="Kuo A."/>
            <person name="Barry K."/>
            <person name="Lipzen A."/>
            <person name="Henrissat B."/>
            <person name="Riley R."/>
            <person name="Ahrendt S."/>
            <person name="Nagy L.G."/>
            <person name="Grigoriev I.V."/>
            <person name="Martin F."/>
            <person name="Rosso M.N."/>
        </authorList>
    </citation>
    <scope>NUCLEOTIDE SEQUENCE</scope>
    <source>
        <strain evidence="1">CBS 384.51</strain>
    </source>
</reference>
<proteinExistence type="predicted"/>